<name>A0A1M6Q5G0_9BACL</name>
<dbReference type="Pfam" id="PF02578">
    <property type="entry name" value="Cu-oxidase_4"/>
    <property type="match status" value="1"/>
</dbReference>
<dbReference type="Proteomes" id="UP000184016">
    <property type="component" value="Unassembled WGS sequence"/>
</dbReference>
<evidence type="ECO:0000256" key="12">
    <source>
        <dbReference type="RuleBase" id="RU361274"/>
    </source>
</evidence>
<dbReference type="AlphaFoldDB" id="A0A1M6Q5G0"/>
<dbReference type="STRING" id="1830138.SAMN05443507_10957"/>
<evidence type="ECO:0000256" key="10">
    <source>
        <dbReference type="ARBA" id="ARBA00048968"/>
    </source>
</evidence>
<gene>
    <name evidence="13" type="ORF">SAMN05443507_10957</name>
</gene>
<dbReference type="RefSeq" id="WP_072873782.1">
    <property type="nucleotide sequence ID" value="NZ_FRAF01000009.1"/>
</dbReference>
<evidence type="ECO:0000256" key="6">
    <source>
        <dbReference type="ARBA" id="ARBA00022723"/>
    </source>
</evidence>
<sequence>MYRHWYQRNHQFWIFPDIFPAIVKAAFTFRLGGVSHPPFESLNMGLHVSDSPDHVVENRRLVAQRFGIPLEKFVFAEQVHGHRVEVVGAKDAGSGAFGQDTAVTGADALVTAEKDLALAILVADCVPVLLFDPISGVIAAVHSGWKGTAEQIVQCTLAVMQQHFATQAQQVYAVLGPSIRRCCYEVDERVRNAFSPTFPDTIFSPSQRPGHYMLSLQHAIRYSLLKYGVRAERIQDTGVCTACRTDVLFSYRAERGQTGRMLAAIAIQSAQ</sequence>
<dbReference type="GO" id="GO:0017061">
    <property type="term" value="F:S-methyl-5-thioadenosine phosphorylase activity"/>
    <property type="evidence" value="ECO:0007669"/>
    <property type="project" value="UniProtKB-EC"/>
</dbReference>
<dbReference type="SUPFAM" id="SSF64438">
    <property type="entry name" value="CNF1/YfiH-like putative cysteine hydrolases"/>
    <property type="match status" value="1"/>
</dbReference>
<evidence type="ECO:0000256" key="3">
    <source>
        <dbReference type="ARBA" id="ARBA00003215"/>
    </source>
</evidence>
<comment type="catalytic activity">
    <reaction evidence="11">
        <text>S-methyl-5'-thioadenosine + phosphate = 5-(methylsulfanyl)-alpha-D-ribose 1-phosphate + adenine</text>
        <dbReference type="Rhea" id="RHEA:11852"/>
        <dbReference type="ChEBI" id="CHEBI:16708"/>
        <dbReference type="ChEBI" id="CHEBI:17509"/>
        <dbReference type="ChEBI" id="CHEBI:43474"/>
        <dbReference type="ChEBI" id="CHEBI:58533"/>
        <dbReference type="EC" id="2.4.2.28"/>
    </reaction>
    <physiologicalReaction direction="left-to-right" evidence="11">
        <dbReference type="Rhea" id="RHEA:11853"/>
    </physiologicalReaction>
</comment>
<evidence type="ECO:0000313" key="13">
    <source>
        <dbReference type="EMBL" id="SHK15368.1"/>
    </source>
</evidence>
<dbReference type="EMBL" id="FRAF01000009">
    <property type="protein sequence ID" value="SHK15368.1"/>
    <property type="molecule type" value="Genomic_DNA"/>
</dbReference>
<evidence type="ECO:0000256" key="11">
    <source>
        <dbReference type="ARBA" id="ARBA00049893"/>
    </source>
</evidence>
<comment type="cofactor">
    <cofactor evidence="2">
        <name>Zn(2+)</name>
        <dbReference type="ChEBI" id="CHEBI:29105"/>
    </cofactor>
</comment>
<dbReference type="InterPro" id="IPR038371">
    <property type="entry name" value="Cu_polyphenol_OxRdtase_sf"/>
</dbReference>
<evidence type="ECO:0000256" key="8">
    <source>
        <dbReference type="ARBA" id="ARBA00022833"/>
    </source>
</evidence>
<comment type="function">
    <text evidence="3">Purine nucleoside enzyme that catalyzes the phosphorolysis of adenosine and inosine nucleosides, yielding D-ribose 1-phosphate and the respective free bases, adenine and hypoxanthine. Also catalyzes the phosphorolysis of S-methyl-5'-thioadenosine into adenine and S-methyl-5-thio-alpha-D-ribose 1-phosphate. Also has adenosine deaminase activity.</text>
</comment>
<dbReference type="InterPro" id="IPR011324">
    <property type="entry name" value="Cytotoxic_necrot_fac-like_cat"/>
</dbReference>
<dbReference type="GO" id="GO:0005507">
    <property type="term" value="F:copper ion binding"/>
    <property type="evidence" value="ECO:0007669"/>
    <property type="project" value="TreeGrafter"/>
</dbReference>
<evidence type="ECO:0000256" key="5">
    <source>
        <dbReference type="ARBA" id="ARBA00022679"/>
    </source>
</evidence>
<evidence type="ECO:0000256" key="9">
    <source>
        <dbReference type="ARBA" id="ARBA00047989"/>
    </source>
</evidence>
<proteinExistence type="inferred from homology"/>
<comment type="similarity">
    <text evidence="4 12">Belongs to the purine nucleoside phosphorylase YfiH/LACC1 family.</text>
</comment>
<dbReference type="Gene3D" id="3.60.140.10">
    <property type="entry name" value="CNF1/YfiH-like putative cysteine hydrolases"/>
    <property type="match status" value="1"/>
</dbReference>
<comment type="catalytic activity">
    <reaction evidence="1">
        <text>inosine + phosphate = alpha-D-ribose 1-phosphate + hypoxanthine</text>
        <dbReference type="Rhea" id="RHEA:27646"/>
        <dbReference type="ChEBI" id="CHEBI:17368"/>
        <dbReference type="ChEBI" id="CHEBI:17596"/>
        <dbReference type="ChEBI" id="CHEBI:43474"/>
        <dbReference type="ChEBI" id="CHEBI:57720"/>
        <dbReference type="EC" id="2.4.2.1"/>
    </reaction>
    <physiologicalReaction direction="left-to-right" evidence="1">
        <dbReference type="Rhea" id="RHEA:27647"/>
    </physiologicalReaction>
</comment>
<dbReference type="NCBIfam" id="TIGR00726">
    <property type="entry name" value="peptidoglycan editing factor PgeF"/>
    <property type="match status" value="1"/>
</dbReference>
<keyword evidence="5" id="KW-0808">Transferase</keyword>
<protein>
    <recommendedName>
        <fullName evidence="12">Purine nucleoside phosphorylase</fullName>
    </recommendedName>
</protein>
<dbReference type="CDD" id="cd16833">
    <property type="entry name" value="YfiH"/>
    <property type="match status" value="1"/>
</dbReference>
<keyword evidence="14" id="KW-1185">Reference proteome</keyword>
<comment type="catalytic activity">
    <reaction evidence="10">
        <text>adenosine + phosphate = alpha-D-ribose 1-phosphate + adenine</text>
        <dbReference type="Rhea" id="RHEA:27642"/>
        <dbReference type="ChEBI" id="CHEBI:16335"/>
        <dbReference type="ChEBI" id="CHEBI:16708"/>
        <dbReference type="ChEBI" id="CHEBI:43474"/>
        <dbReference type="ChEBI" id="CHEBI:57720"/>
        <dbReference type="EC" id="2.4.2.1"/>
    </reaction>
    <physiologicalReaction direction="left-to-right" evidence="10">
        <dbReference type="Rhea" id="RHEA:27643"/>
    </physiologicalReaction>
</comment>
<accession>A0A1M6Q5G0</accession>
<evidence type="ECO:0000256" key="7">
    <source>
        <dbReference type="ARBA" id="ARBA00022801"/>
    </source>
</evidence>
<evidence type="ECO:0000256" key="4">
    <source>
        <dbReference type="ARBA" id="ARBA00007353"/>
    </source>
</evidence>
<evidence type="ECO:0000313" key="14">
    <source>
        <dbReference type="Proteomes" id="UP000184016"/>
    </source>
</evidence>
<comment type="catalytic activity">
    <reaction evidence="9">
        <text>adenosine + H2O + H(+) = inosine + NH4(+)</text>
        <dbReference type="Rhea" id="RHEA:24408"/>
        <dbReference type="ChEBI" id="CHEBI:15377"/>
        <dbReference type="ChEBI" id="CHEBI:15378"/>
        <dbReference type="ChEBI" id="CHEBI:16335"/>
        <dbReference type="ChEBI" id="CHEBI:17596"/>
        <dbReference type="ChEBI" id="CHEBI:28938"/>
        <dbReference type="EC" id="3.5.4.4"/>
    </reaction>
    <physiologicalReaction direction="left-to-right" evidence="9">
        <dbReference type="Rhea" id="RHEA:24409"/>
    </physiologicalReaction>
</comment>
<evidence type="ECO:0000256" key="2">
    <source>
        <dbReference type="ARBA" id="ARBA00001947"/>
    </source>
</evidence>
<dbReference type="GO" id="GO:0016787">
    <property type="term" value="F:hydrolase activity"/>
    <property type="evidence" value="ECO:0007669"/>
    <property type="project" value="UniProtKB-KW"/>
</dbReference>
<reference evidence="14" key="1">
    <citation type="submission" date="2016-11" db="EMBL/GenBank/DDBJ databases">
        <authorList>
            <person name="Varghese N."/>
            <person name="Submissions S."/>
        </authorList>
    </citation>
    <scope>NUCLEOTIDE SEQUENCE [LARGE SCALE GENOMIC DNA]</scope>
    <source>
        <strain evidence="14">USBA-503</strain>
    </source>
</reference>
<keyword evidence="6" id="KW-0479">Metal-binding</keyword>
<organism evidence="13 14">
    <name type="scientific">Alicyclobacillus tolerans</name>
    <dbReference type="NCBI Taxonomy" id="90970"/>
    <lineage>
        <taxon>Bacteria</taxon>
        <taxon>Bacillati</taxon>
        <taxon>Bacillota</taxon>
        <taxon>Bacilli</taxon>
        <taxon>Bacillales</taxon>
        <taxon>Alicyclobacillaceae</taxon>
        <taxon>Alicyclobacillus</taxon>
    </lineage>
</organism>
<dbReference type="InterPro" id="IPR003730">
    <property type="entry name" value="Cu_polyphenol_OxRdtase"/>
</dbReference>
<keyword evidence="8" id="KW-0862">Zinc</keyword>
<dbReference type="PANTHER" id="PTHR30616">
    <property type="entry name" value="UNCHARACTERIZED PROTEIN YFIH"/>
    <property type="match status" value="1"/>
</dbReference>
<keyword evidence="7" id="KW-0378">Hydrolase</keyword>
<dbReference type="PANTHER" id="PTHR30616:SF2">
    <property type="entry name" value="PURINE NUCLEOSIDE PHOSPHORYLASE LACC1"/>
    <property type="match status" value="1"/>
</dbReference>
<evidence type="ECO:0000256" key="1">
    <source>
        <dbReference type="ARBA" id="ARBA00000553"/>
    </source>
</evidence>